<dbReference type="GO" id="GO:0016503">
    <property type="term" value="F:pheromone receptor activity"/>
    <property type="evidence" value="ECO:0007669"/>
    <property type="project" value="InterPro"/>
</dbReference>
<keyword evidence="9 13" id="KW-0472">Membrane</keyword>
<protein>
    <recommendedName>
        <fullName evidence="13">Vomeronasal type-1 receptor</fullName>
    </recommendedName>
</protein>
<feature type="transmembrane region" description="Helical" evidence="13">
    <location>
        <begin position="235"/>
        <end position="259"/>
    </location>
</feature>
<dbReference type="PROSITE" id="PS50262">
    <property type="entry name" value="G_PROTEIN_RECEP_F1_2"/>
    <property type="match status" value="1"/>
</dbReference>
<keyword evidence="11" id="KW-0325">Glycoprotein</keyword>
<dbReference type="InterPro" id="IPR017452">
    <property type="entry name" value="GPCR_Rhodpsn_7TM"/>
</dbReference>
<dbReference type="GO" id="GO:0005886">
    <property type="term" value="C:plasma membrane"/>
    <property type="evidence" value="ECO:0007669"/>
    <property type="project" value="UniProtKB-SubCell"/>
</dbReference>
<dbReference type="RefSeq" id="XP_020827517.1">
    <property type="nucleotide sequence ID" value="XM_020971858.1"/>
</dbReference>
<evidence type="ECO:0000256" key="11">
    <source>
        <dbReference type="ARBA" id="ARBA00023180"/>
    </source>
</evidence>
<keyword evidence="5 13" id="KW-0589">Pheromone response</keyword>
<keyword evidence="8 13" id="KW-0297">G-protein coupled receptor</keyword>
<evidence type="ECO:0000256" key="6">
    <source>
        <dbReference type="ARBA" id="ARBA00022692"/>
    </source>
</evidence>
<sequence length="329" mass="37026">MKSEDIILSIFWFSQTGIGLLGNSFLICRFIFVFLSGHRMRPVDAIIAQLALANCLIFLSKGIPQTMTALGLMNFQGENICEIIFYFYKVARDLSLSMTCLLSGFQAITISPSNSNWSGLKSRAPKYLIPSSLFCWTSHLIFCIYIPWAIGRPRQNRNITEIQHYGYCSNEIPSGFHALLIAILLSFPDAMSLGLMVSASGCMVIFLCRHHKQVQQIHITCLSPRSCPEIRATKTILLLVSTFVFSYLLNCVLAVFMSLIKFPLWLIHISAFLGLCFPAVSPYVLISSDSQVPRYFYVLCGRKTPHFQPDNRFISPAQHGFLKAPVRGK</sequence>
<comment type="similarity">
    <text evidence="3 13">Belongs to the G-protein coupled receptor 1 family.</text>
</comment>
<feature type="transmembrane region" description="Helical" evidence="13">
    <location>
        <begin position="6"/>
        <end position="32"/>
    </location>
</feature>
<organism evidence="15 16">
    <name type="scientific">Phascolarctos cinereus</name>
    <name type="common">Koala</name>
    <dbReference type="NCBI Taxonomy" id="38626"/>
    <lineage>
        <taxon>Eukaryota</taxon>
        <taxon>Metazoa</taxon>
        <taxon>Chordata</taxon>
        <taxon>Craniata</taxon>
        <taxon>Vertebrata</taxon>
        <taxon>Euteleostomi</taxon>
        <taxon>Mammalia</taxon>
        <taxon>Metatheria</taxon>
        <taxon>Diprotodontia</taxon>
        <taxon>Phascolarctidae</taxon>
        <taxon>Phascolarctos</taxon>
    </lineage>
</organism>
<dbReference type="FunFam" id="1.20.1070.10:FF:000033">
    <property type="entry name" value="Vomeronasal type-1 receptor"/>
    <property type="match status" value="1"/>
</dbReference>
<feature type="transmembrane region" description="Helical" evidence="13">
    <location>
        <begin position="127"/>
        <end position="148"/>
    </location>
</feature>
<dbReference type="PRINTS" id="PR01534">
    <property type="entry name" value="VOMERONASL1R"/>
</dbReference>
<gene>
    <name evidence="16" type="primary">LOC110197812</name>
</gene>
<evidence type="ECO:0000313" key="16">
    <source>
        <dbReference type="RefSeq" id="XP_020827517.1"/>
    </source>
</evidence>
<evidence type="ECO:0000256" key="9">
    <source>
        <dbReference type="ARBA" id="ARBA00023136"/>
    </source>
</evidence>
<dbReference type="SUPFAM" id="SSF81321">
    <property type="entry name" value="Family A G protein-coupled receptor-like"/>
    <property type="match status" value="1"/>
</dbReference>
<name>A0A6P5IZG1_PHACI</name>
<feature type="transmembrane region" description="Helical" evidence="13">
    <location>
        <begin position="265"/>
        <end position="286"/>
    </location>
</feature>
<proteinExistence type="inferred from homology"/>
<dbReference type="GO" id="GO:0019236">
    <property type="term" value="P:response to pheromone"/>
    <property type="evidence" value="ECO:0007669"/>
    <property type="project" value="UniProtKB-KW"/>
</dbReference>
<dbReference type="Pfam" id="PF03402">
    <property type="entry name" value="V1R"/>
    <property type="match status" value="1"/>
</dbReference>
<feature type="domain" description="G-protein coupled receptors family 1 profile" evidence="14">
    <location>
        <begin position="22"/>
        <end position="285"/>
    </location>
</feature>
<accession>A0A6P5IZG1</accession>
<dbReference type="Gene3D" id="1.20.1070.10">
    <property type="entry name" value="Rhodopsin 7-helix transmembrane proteins"/>
    <property type="match status" value="1"/>
</dbReference>
<dbReference type="InParanoid" id="A0A6P5IZG1"/>
<dbReference type="GeneID" id="110197812"/>
<evidence type="ECO:0000256" key="2">
    <source>
        <dbReference type="ARBA" id="ARBA00004651"/>
    </source>
</evidence>
<evidence type="ECO:0000256" key="3">
    <source>
        <dbReference type="ARBA" id="ARBA00010663"/>
    </source>
</evidence>
<evidence type="ECO:0000256" key="4">
    <source>
        <dbReference type="ARBA" id="ARBA00022475"/>
    </source>
</evidence>
<keyword evidence="12 13" id="KW-0807">Transducer</keyword>
<comment type="subcellular location">
    <subcellularLocation>
        <location evidence="2 13">Cell membrane</location>
        <topology evidence="2 13">Multi-pass membrane protein</topology>
    </subcellularLocation>
</comment>
<dbReference type="Proteomes" id="UP000515140">
    <property type="component" value="Unplaced"/>
</dbReference>
<dbReference type="KEGG" id="pcw:110197812"/>
<dbReference type="PANTHER" id="PTHR24062">
    <property type="entry name" value="VOMERONASAL TYPE-1 RECEPTOR"/>
    <property type="match status" value="1"/>
</dbReference>
<keyword evidence="4 13" id="KW-1003">Cell membrane</keyword>
<dbReference type="AlphaFoldDB" id="A0A6P5IZG1"/>
<evidence type="ECO:0000256" key="5">
    <source>
        <dbReference type="ARBA" id="ARBA00022507"/>
    </source>
</evidence>
<evidence type="ECO:0000259" key="14">
    <source>
        <dbReference type="PROSITE" id="PS50262"/>
    </source>
</evidence>
<keyword evidence="6 13" id="KW-0812">Transmembrane</keyword>
<evidence type="ECO:0000256" key="8">
    <source>
        <dbReference type="ARBA" id="ARBA00023040"/>
    </source>
</evidence>
<evidence type="ECO:0000256" key="1">
    <source>
        <dbReference type="ARBA" id="ARBA00003878"/>
    </source>
</evidence>
<keyword evidence="10 13" id="KW-0675">Receptor</keyword>
<dbReference type="InterPro" id="IPR004072">
    <property type="entry name" value="Vmron_rcpt_1"/>
</dbReference>
<dbReference type="GO" id="GO:0007606">
    <property type="term" value="P:sensory perception of chemical stimulus"/>
    <property type="evidence" value="ECO:0007669"/>
    <property type="project" value="UniProtKB-ARBA"/>
</dbReference>
<evidence type="ECO:0000313" key="15">
    <source>
        <dbReference type="Proteomes" id="UP000515140"/>
    </source>
</evidence>
<evidence type="ECO:0000256" key="10">
    <source>
        <dbReference type="ARBA" id="ARBA00023170"/>
    </source>
</evidence>
<keyword evidence="7 13" id="KW-1133">Transmembrane helix</keyword>
<comment type="function">
    <text evidence="1">Putative pheromone receptor.</text>
</comment>
<evidence type="ECO:0000256" key="12">
    <source>
        <dbReference type="ARBA" id="ARBA00023224"/>
    </source>
</evidence>
<keyword evidence="15" id="KW-1185">Reference proteome</keyword>
<evidence type="ECO:0000256" key="7">
    <source>
        <dbReference type="ARBA" id="ARBA00022989"/>
    </source>
</evidence>
<reference evidence="16" key="1">
    <citation type="submission" date="2025-08" db="UniProtKB">
        <authorList>
            <consortium name="RefSeq"/>
        </authorList>
    </citation>
    <scope>IDENTIFICATION</scope>
    <source>
        <tissue evidence="16">Spleen</tissue>
    </source>
</reference>
<evidence type="ECO:0000256" key="13">
    <source>
        <dbReference type="RuleBase" id="RU364061"/>
    </source>
</evidence>
<feature type="transmembrane region" description="Helical" evidence="13">
    <location>
        <begin position="179"/>
        <end position="208"/>
    </location>
</feature>